<dbReference type="InterPro" id="IPR005094">
    <property type="entry name" value="Endonuclease_MobA/VirD2"/>
</dbReference>
<accession>A0A181C502</accession>
<evidence type="ECO:0000313" key="4">
    <source>
        <dbReference type="Proteomes" id="UP000502533"/>
    </source>
</evidence>
<dbReference type="RefSeq" id="WP_112209677.1">
    <property type="nucleotide sequence ID" value="NZ_CP050139.1"/>
</dbReference>
<dbReference type="Proteomes" id="UP000502533">
    <property type="component" value="Chromosome"/>
</dbReference>
<feature type="domain" description="MobA/VirD2-like nuclease" evidence="2">
    <location>
        <begin position="54"/>
        <end position="149"/>
    </location>
</feature>
<feature type="compositionally biased region" description="Basic and acidic residues" evidence="1">
    <location>
        <begin position="539"/>
        <end position="550"/>
    </location>
</feature>
<dbReference type="AlphaFoldDB" id="A0A181C502"/>
<dbReference type="Pfam" id="PF03432">
    <property type="entry name" value="Relaxase"/>
    <property type="match status" value="1"/>
</dbReference>
<feature type="region of interest" description="Disordered" evidence="1">
    <location>
        <begin position="275"/>
        <end position="321"/>
    </location>
</feature>
<dbReference type="EMBL" id="CP050139">
    <property type="protein sequence ID" value="QIP36663.1"/>
    <property type="molecule type" value="Genomic_DNA"/>
</dbReference>
<evidence type="ECO:0000256" key="1">
    <source>
        <dbReference type="SAM" id="MobiDB-lite"/>
    </source>
</evidence>
<protein>
    <recommendedName>
        <fullName evidence="2">MobA/VirD2-like nuclease domain-containing protein</fullName>
    </recommendedName>
</protein>
<keyword evidence="4" id="KW-1185">Reference proteome</keyword>
<gene>
    <name evidence="3" type="ORF">GWK63_15470</name>
</gene>
<feature type="region of interest" description="Disordered" evidence="1">
    <location>
        <begin position="534"/>
        <end position="578"/>
    </location>
</feature>
<proteinExistence type="predicted"/>
<name>A0A181C502_9PROT</name>
<evidence type="ECO:0000313" key="3">
    <source>
        <dbReference type="EMBL" id="QIP36663.1"/>
    </source>
</evidence>
<reference evidence="3 4" key="1">
    <citation type="submission" date="2020-03" db="EMBL/GenBank/DDBJ databases">
        <title>Isolation of cellulose-producing strains, genome characterization and application of the synthesized cellulose films as an economical and sustainable material for piezoelectric sensor construction.</title>
        <authorList>
            <person name="Mangayil R.K."/>
        </authorList>
    </citation>
    <scope>NUCLEOTIDE SEQUENCE [LARGE SCALE GENOMIC DNA]</scope>
    <source>
        <strain evidence="3 4">ENS 9a1a</strain>
    </source>
</reference>
<organism evidence="3 4">
    <name type="scientific">Komagataeibacter rhaeticus</name>
    <dbReference type="NCBI Taxonomy" id="215221"/>
    <lineage>
        <taxon>Bacteria</taxon>
        <taxon>Pseudomonadati</taxon>
        <taxon>Pseudomonadota</taxon>
        <taxon>Alphaproteobacteria</taxon>
        <taxon>Acetobacterales</taxon>
        <taxon>Acetobacteraceae</taxon>
        <taxon>Komagataeibacter</taxon>
    </lineage>
</organism>
<dbReference type="KEGG" id="kre:GWK63_15470"/>
<sequence>MIIKSTRIRATARSMTQIVRHLLDKPDENEVIHLIRGSRADVRMAFDDARDFGRKNAAAHFILASQEKLSPRQVRDAIAMIGKEFGFSRDDVKLCVRHQKSRHDGESWNQHFHLLVQMVNPENGRVMDMSHSYARQEKIERIFEVKNGLRLLKGRHNRAVLQAITDPTIRDRLAGLAQGGLDGHAYTATAKETGKRLGVDRAAIRQEVRTLWSQSDGLKAFRTAIEERGWRIGPGTRKSDVIILTDGEGRMLGSLCRLLGMKKAELAWRMLPDGITPEASDPSFRQQLPEKVTRSSGNNRAETPGRQGKTTPVSPPSKGHWLDPVREQIISTMTLNLQGKSEEFRRAEIATAERAKAQAEAIIQQLADQKKFYRDFCRMIDDLLVSKQAVLPPAPQIRAIDEIAAECQSKITSAYTAYRKADEWGFLNPWRILRRRQLDAALKASGFDAHDMNAATVIREGLPAAMTQVAQAIQSKERKKHREWERHPDVQAYEAFRTDLRQLQNRLHDVPDRRLMEMALKDPSAAIQEMKRLGNAVKLADRPQPEHEQQKPANPVLQSSSRRKQPQKEGSGIPGLGD</sequence>
<evidence type="ECO:0000259" key="2">
    <source>
        <dbReference type="Pfam" id="PF03432"/>
    </source>
</evidence>
<dbReference type="GeneID" id="85023565"/>